<evidence type="ECO:0000313" key="2">
    <source>
        <dbReference type="Proteomes" id="UP000199337"/>
    </source>
</evidence>
<keyword evidence="2" id="KW-1185">Reference proteome</keyword>
<dbReference type="Proteomes" id="UP000199337">
    <property type="component" value="Unassembled WGS sequence"/>
</dbReference>
<evidence type="ECO:0000313" key="1">
    <source>
        <dbReference type="EMBL" id="SFF95146.1"/>
    </source>
</evidence>
<dbReference type="STRING" id="341036.SAMN05660649_00166"/>
<dbReference type="AlphaFoldDB" id="A0A1I2N0S5"/>
<dbReference type="EMBL" id="FOOX01000001">
    <property type="protein sequence ID" value="SFF95146.1"/>
    <property type="molecule type" value="Genomic_DNA"/>
</dbReference>
<gene>
    <name evidence="1" type="ORF">SAMN05660649_00166</name>
</gene>
<sequence>MEESFSRKRPSFDTFRGWFIAEVERQAQTKIENPFMNWYDVGSEKLRENIIDSFMEMLESRFGFQPVFQIKLSMLDSSLESVIIQIFHVFSTMFLVEHINEKTYKQREKLKH</sequence>
<reference evidence="2" key="1">
    <citation type="submission" date="2016-10" db="EMBL/GenBank/DDBJ databases">
        <authorList>
            <person name="Varghese N."/>
            <person name="Submissions S."/>
        </authorList>
    </citation>
    <scope>NUCLEOTIDE SEQUENCE [LARGE SCALE GENOMIC DNA]</scope>
    <source>
        <strain evidence="2">DSM 17038</strain>
    </source>
</reference>
<dbReference type="OrthoDB" id="1808685at2"/>
<proteinExistence type="predicted"/>
<dbReference type="RefSeq" id="WP_092467755.1">
    <property type="nucleotide sequence ID" value="NZ_FOOX01000001.1"/>
</dbReference>
<accession>A0A1I2N0S5</accession>
<organism evidence="1 2">
    <name type="scientific">Desulfotruncus arcticus DSM 17038</name>
    <dbReference type="NCBI Taxonomy" id="1121424"/>
    <lineage>
        <taxon>Bacteria</taxon>
        <taxon>Bacillati</taxon>
        <taxon>Bacillota</taxon>
        <taxon>Clostridia</taxon>
        <taxon>Eubacteriales</taxon>
        <taxon>Desulfallaceae</taxon>
        <taxon>Desulfotruncus</taxon>
    </lineage>
</organism>
<protein>
    <submittedName>
        <fullName evidence="1">Uncharacterized protein</fullName>
    </submittedName>
</protein>
<name>A0A1I2N0S5_9FIRM</name>